<dbReference type="Gene3D" id="3.40.50.1580">
    <property type="entry name" value="Nucleoside phosphorylase domain"/>
    <property type="match status" value="1"/>
</dbReference>
<dbReference type="AlphaFoldDB" id="A0A0F4ZEC5"/>
<dbReference type="PANTHER" id="PTHR38643">
    <property type="entry name" value="PURINE NUCLEOSIDE PERMEASE C285.05-RELATED"/>
    <property type="match status" value="1"/>
</dbReference>
<feature type="signal peptide" evidence="2">
    <location>
        <begin position="1"/>
        <end position="22"/>
    </location>
</feature>
<comment type="caution">
    <text evidence="3">The sequence shown here is derived from an EMBL/GenBank/DDBJ whole genome shotgun (WGS) entry which is preliminary data.</text>
</comment>
<feature type="region of interest" description="Disordered" evidence="1">
    <location>
        <begin position="57"/>
        <end position="96"/>
    </location>
</feature>
<feature type="region of interest" description="Disordered" evidence="1">
    <location>
        <begin position="442"/>
        <end position="479"/>
    </location>
</feature>
<dbReference type="GO" id="GO:0003824">
    <property type="term" value="F:catalytic activity"/>
    <property type="evidence" value="ECO:0007669"/>
    <property type="project" value="InterPro"/>
</dbReference>
<dbReference type="GO" id="GO:0055085">
    <property type="term" value="P:transmembrane transport"/>
    <property type="evidence" value="ECO:0007669"/>
    <property type="project" value="InterPro"/>
</dbReference>
<dbReference type="GO" id="GO:0009116">
    <property type="term" value="P:nucleoside metabolic process"/>
    <property type="evidence" value="ECO:0007669"/>
    <property type="project" value="InterPro"/>
</dbReference>
<dbReference type="InterPro" id="IPR009486">
    <property type="entry name" value="Pur_nuclsid_perm"/>
</dbReference>
<dbReference type="EMBL" id="LAEV01001117">
    <property type="protein sequence ID" value="KKA28857.1"/>
    <property type="molecule type" value="Genomic_DNA"/>
</dbReference>
<protein>
    <recommendedName>
        <fullName evidence="5">Purine nucleoside permease</fullName>
    </recommendedName>
</protein>
<dbReference type="PANTHER" id="PTHR38643:SF1">
    <property type="entry name" value="PURINE NUCLEOSIDE PERMEASE C285.05-RELATED"/>
    <property type="match status" value="1"/>
</dbReference>
<gene>
    <name evidence="3" type="ORF">TD95_000311</name>
</gene>
<keyword evidence="2" id="KW-0732">Signal</keyword>
<evidence type="ECO:0000313" key="3">
    <source>
        <dbReference type="EMBL" id="KKA28857.1"/>
    </source>
</evidence>
<dbReference type="GO" id="GO:0005783">
    <property type="term" value="C:endoplasmic reticulum"/>
    <property type="evidence" value="ECO:0007669"/>
    <property type="project" value="TreeGrafter"/>
</dbReference>
<evidence type="ECO:0008006" key="5">
    <source>
        <dbReference type="Google" id="ProtNLM"/>
    </source>
</evidence>
<feature type="chain" id="PRO_5002482729" description="Purine nucleoside permease" evidence="2">
    <location>
        <begin position="23"/>
        <end position="479"/>
    </location>
</feature>
<dbReference type="Proteomes" id="UP000033483">
    <property type="component" value="Unassembled WGS sequence"/>
</dbReference>
<dbReference type="Pfam" id="PF06516">
    <property type="entry name" value="NUP"/>
    <property type="match status" value="1"/>
</dbReference>
<accession>A0A0F4ZEC5</accession>
<name>A0A0F4ZEC5_9PEZI</name>
<dbReference type="OrthoDB" id="2331083at2759"/>
<organism evidence="3 4">
    <name type="scientific">Thielaviopsis punctulata</name>
    <dbReference type="NCBI Taxonomy" id="72032"/>
    <lineage>
        <taxon>Eukaryota</taxon>
        <taxon>Fungi</taxon>
        <taxon>Dikarya</taxon>
        <taxon>Ascomycota</taxon>
        <taxon>Pezizomycotina</taxon>
        <taxon>Sordariomycetes</taxon>
        <taxon>Hypocreomycetidae</taxon>
        <taxon>Microascales</taxon>
        <taxon>Ceratocystidaceae</taxon>
        <taxon>Thielaviopsis</taxon>
    </lineage>
</organism>
<reference evidence="3 4" key="1">
    <citation type="submission" date="2015-03" db="EMBL/GenBank/DDBJ databases">
        <authorList>
            <person name="Radwan O."/>
            <person name="Al-Naeli F.A."/>
            <person name="Rendon G.A."/>
            <person name="Fields C."/>
        </authorList>
    </citation>
    <scope>NUCLEOTIDE SEQUENCE [LARGE SCALE GENOMIC DNA]</scope>
    <source>
        <strain evidence="3">CR-DP1</strain>
    </source>
</reference>
<evidence type="ECO:0000256" key="1">
    <source>
        <dbReference type="SAM" id="MobiDB-lite"/>
    </source>
</evidence>
<evidence type="ECO:0000313" key="4">
    <source>
        <dbReference type="Proteomes" id="UP000033483"/>
    </source>
</evidence>
<keyword evidence="4" id="KW-1185">Reference proteome</keyword>
<sequence>MHFSAIPFFLLVAALGAPQANAHALRNQTLRTHPSIILSAIHGGHFHSPHVSISAADGASTAPTVTPTEASGARVPKVPPSSPDSDETEEPSRSGKISPKVLIFSLFPAEGDVWIDRWAESGLGDLHAVQSTTPGLCMLYPYVHCTADHSVCQVTTGMGEINAATTAMALGLSPLFNLTSTYIMVSGIAGVNPQRATLGSVAFAKYAVQVALQYEIDAREIPVSWSTGYVAYGTKRPLEFPQVLYGTEVFELNAALRDDAVAMARNASMADSAAASEYRMRYKSMGALVAAATQPPSVMGCDTATSDVYFSGDLLSEAFQRTSEVWTNGSAEYCMTASEDNAILEVWVRLAIEGLADFSRVMVMRAGSNFDRPPTGVTAYEHLLVLNQNGFTIAIDNTFNAGIQVVKGILSQWDCKYKDGVKPENYVGDVWGSLGGEPDFGPGSLTGGHPIKPDGQTGSLMRRGMGRGAGVGRPGMPLR</sequence>
<dbReference type="InterPro" id="IPR035994">
    <property type="entry name" value="Nucleoside_phosphorylase_sf"/>
</dbReference>
<proteinExistence type="predicted"/>
<evidence type="ECO:0000256" key="2">
    <source>
        <dbReference type="SAM" id="SignalP"/>
    </source>
</evidence>